<feature type="domain" description="Smf/DprA SLOG" evidence="2">
    <location>
        <begin position="54"/>
        <end position="261"/>
    </location>
</feature>
<dbReference type="Gene3D" id="3.40.50.450">
    <property type="match status" value="1"/>
</dbReference>
<dbReference type="AlphaFoldDB" id="A0A845BCT5"/>
<proteinExistence type="inferred from homology"/>
<reference evidence="4 5" key="1">
    <citation type="submission" date="2019-03" db="EMBL/GenBank/DDBJ databases">
        <title>Roseomonas sp. a novel Roseomonas species isolated from Sea whip Gorgonian.</title>
        <authorList>
            <person name="Li F."/>
            <person name="Pan X."/>
            <person name="Huang S."/>
            <person name="Li Z."/>
            <person name="Meng B."/>
        </authorList>
    </citation>
    <scope>NUCLEOTIDE SEQUENCE [LARGE SCALE GENOMIC DNA]</scope>
    <source>
        <strain evidence="4 5">M0104</strain>
    </source>
</reference>
<dbReference type="Gene3D" id="1.10.10.10">
    <property type="entry name" value="Winged helix-like DNA-binding domain superfamily/Winged helix DNA-binding domain"/>
    <property type="match status" value="1"/>
</dbReference>
<dbReference type="InterPro" id="IPR036388">
    <property type="entry name" value="WH-like_DNA-bd_sf"/>
</dbReference>
<evidence type="ECO:0000256" key="1">
    <source>
        <dbReference type="ARBA" id="ARBA00006525"/>
    </source>
</evidence>
<evidence type="ECO:0000259" key="3">
    <source>
        <dbReference type="Pfam" id="PF17782"/>
    </source>
</evidence>
<dbReference type="PANTHER" id="PTHR43022:SF1">
    <property type="entry name" value="PROTEIN SMF"/>
    <property type="match status" value="1"/>
</dbReference>
<keyword evidence="5" id="KW-1185">Reference proteome</keyword>
<evidence type="ECO:0000313" key="4">
    <source>
        <dbReference type="EMBL" id="MXP63936.1"/>
    </source>
</evidence>
<dbReference type="Pfam" id="PF21102">
    <property type="entry name" value="DprA_N"/>
    <property type="match status" value="1"/>
</dbReference>
<gene>
    <name evidence="4" type="primary">dprA</name>
    <name evidence="4" type="ORF">E0493_11330</name>
</gene>
<comment type="similarity">
    <text evidence="1">Belongs to the DprA/Smf family.</text>
</comment>
<sequence length="348" mass="36038">MTFRRLLERCRTAEAALEALPALSARRAMPFRPPAAAAVVAREMEEVDGMGGRFLFWGEEGYPPLLALLDDPPIALAVIGDAGLLLARQAAVVGARNASTLGRRLAGELAESLAAAGLVVTSGLARGIDGAAHLGALRIGPTVAVIPGGLDRAYPPEHTELQSVIAERGAVVAEAPLGTAPIARHFPRRNRIIAGLSLGVVVVEAALRSGTLMTANLALEAGREVFAVPGSPLDPRCAGSNDLLRQGAHLTERAADVLEHLPTAPRVAPPVRRAAPGPMPAALAPLGTLPQAADQLLDLIGSSPVTVDELVRACHLSSAAVQAALLELELDGRVETLPGNRVVRSGLR</sequence>
<organism evidence="4 5">
    <name type="scientific">Teichococcus coralli</name>
    <dbReference type="NCBI Taxonomy" id="2545983"/>
    <lineage>
        <taxon>Bacteria</taxon>
        <taxon>Pseudomonadati</taxon>
        <taxon>Pseudomonadota</taxon>
        <taxon>Alphaproteobacteria</taxon>
        <taxon>Acetobacterales</taxon>
        <taxon>Roseomonadaceae</taxon>
        <taxon>Roseomonas</taxon>
    </lineage>
</organism>
<evidence type="ECO:0000259" key="2">
    <source>
        <dbReference type="Pfam" id="PF02481"/>
    </source>
</evidence>
<protein>
    <submittedName>
        <fullName evidence="4">DNA-protecting protein DprA</fullName>
    </submittedName>
</protein>
<name>A0A845BCT5_9PROT</name>
<dbReference type="OrthoDB" id="9785707at2"/>
<dbReference type="Proteomes" id="UP000460715">
    <property type="component" value="Unassembled WGS sequence"/>
</dbReference>
<dbReference type="InterPro" id="IPR041614">
    <property type="entry name" value="DprA_WH"/>
</dbReference>
<feature type="domain" description="DprA winged helix" evidence="3">
    <location>
        <begin position="282"/>
        <end position="340"/>
    </location>
</feature>
<dbReference type="GO" id="GO:0009294">
    <property type="term" value="P:DNA-mediated transformation"/>
    <property type="evidence" value="ECO:0007669"/>
    <property type="project" value="InterPro"/>
</dbReference>
<dbReference type="EMBL" id="SNVJ01000008">
    <property type="protein sequence ID" value="MXP63936.1"/>
    <property type="molecule type" value="Genomic_DNA"/>
</dbReference>
<dbReference type="PANTHER" id="PTHR43022">
    <property type="entry name" value="PROTEIN SMF"/>
    <property type="match status" value="1"/>
</dbReference>
<dbReference type="NCBIfam" id="TIGR00732">
    <property type="entry name" value="dprA"/>
    <property type="match status" value="1"/>
</dbReference>
<accession>A0A845BCT5</accession>
<dbReference type="Pfam" id="PF02481">
    <property type="entry name" value="DNA_processg_A"/>
    <property type="match status" value="1"/>
</dbReference>
<dbReference type="SUPFAM" id="SSF102405">
    <property type="entry name" value="MCP/YpsA-like"/>
    <property type="match status" value="1"/>
</dbReference>
<comment type="caution">
    <text evidence="4">The sequence shown here is derived from an EMBL/GenBank/DDBJ whole genome shotgun (WGS) entry which is preliminary data.</text>
</comment>
<dbReference type="Pfam" id="PF17782">
    <property type="entry name" value="WHD_DprA"/>
    <property type="match status" value="1"/>
</dbReference>
<evidence type="ECO:0000313" key="5">
    <source>
        <dbReference type="Proteomes" id="UP000460715"/>
    </source>
</evidence>
<dbReference type="InterPro" id="IPR057666">
    <property type="entry name" value="DrpA_SLOG"/>
</dbReference>
<dbReference type="InterPro" id="IPR003488">
    <property type="entry name" value="DprA"/>
</dbReference>